<comment type="caution">
    <text evidence="2">The sequence shown here is derived from an EMBL/GenBank/DDBJ whole genome shotgun (WGS) entry which is preliminary data.</text>
</comment>
<dbReference type="Proteomes" id="UP000023541">
    <property type="component" value="Unassembled WGS sequence"/>
</dbReference>
<keyword evidence="1" id="KW-0812">Transmembrane</keyword>
<accession>A0A023BQZ2</accession>
<protein>
    <submittedName>
        <fullName evidence="2">Uncharacterized protein</fullName>
    </submittedName>
</protein>
<name>A0A023BQZ2_9FLAO</name>
<feature type="transmembrane region" description="Helical" evidence="1">
    <location>
        <begin position="41"/>
        <end position="58"/>
    </location>
</feature>
<dbReference type="AlphaFoldDB" id="A0A023BQZ2"/>
<keyword evidence="1" id="KW-0472">Membrane</keyword>
<evidence type="ECO:0000313" key="3">
    <source>
        <dbReference type="Proteomes" id="UP000023541"/>
    </source>
</evidence>
<keyword evidence="1" id="KW-1133">Transmembrane helix</keyword>
<reference evidence="2 3" key="1">
    <citation type="submission" date="2014-04" db="EMBL/GenBank/DDBJ databases">
        <title>Aquimarina sp. 22II-S11-z7 Genome Sequencing.</title>
        <authorList>
            <person name="Lai Q."/>
        </authorList>
    </citation>
    <scope>NUCLEOTIDE SEQUENCE [LARGE SCALE GENOMIC DNA]</scope>
    <source>
        <strain evidence="2 3">22II-S11-z7</strain>
    </source>
</reference>
<organism evidence="2 3">
    <name type="scientific">Aquimarina atlantica</name>
    <dbReference type="NCBI Taxonomy" id="1317122"/>
    <lineage>
        <taxon>Bacteria</taxon>
        <taxon>Pseudomonadati</taxon>
        <taxon>Bacteroidota</taxon>
        <taxon>Flavobacteriia</taxon>
        <taxon>Flavobacteriales</taxon>
        <taxon>Flavobacteriaceae</taxon>
        <taxon>Aquimarina</taxon>
    </lineage>
</organism>
<dbReference type="OrthoDB" id="1452163at2"/>
<dbReference type="eggNOG" id="ENOG5033V9K">
    <property type="taxonomic scope" value="Bacteria"/>
</dbReference>
<evidence type="ECO:0000313" key="2">
    <source>
        <dbReference type="EMBL" id="EZH72359.1"/>
    </source>
</evidence>
<proteinExistence type="predicted"/>
<dbReference type="STRING" id="1317122.ATO12_23190"/>
<sequence>MIYGILIALIIIVPIAIAYYYDYKSDPKEFDFSIKTIGKGILKGLIYLVLLAGANAIYKSVVPINKNHGIEFNSEREKLGLPKLEKNWTISDWESEQFVTYWWKPEPRNGHFKKILEYGILGLKTETDYYHNEKQKGTFAWSKYDFGNNTFEYFLKKPNDQTISVTKNGNFKLEKPTEILNINKSEFEKYISE</sequence>
<gene>
    <name evidence="2" type="ORF">ATO12_23190</name>
</gene>
<keyword evidence="3" id="KW-1185">Reference proteome</keyword>
<dbReference type="RefSeq" id="WP_034244845.1">
    <property type="nucleotide sequence ID" value="NZ_AQRA01000008.1"/>
</dbReference>
<dbReference type="EMBL" id="AQRA01000008">
    <property type="protein sequence ID" value="EZH72359.1"/>
    <property type="molecule type" value="Genomic_DNA"/>
</dbReference>
<feature type="transmembrane region" description="Helical" evidence="1">
    <location>
        <begin position="5"/>
        <end position="21"/>
    </location>
</feature>
<evidence type="ECO:0000256" key="1">
    <source>
        <dbReference type="SAM" id="Phobius"/>
    </source>
</evidence>